<dbReference type="AlphaFoldDB" id="A0A3S3R571"/>
<sequence>MEKTAKREMIGFEGKVLLDTLRRLHRKGATENLLKLILKTHPADLAWVFRS</sequence>
<comment type="caution">
    <text evidence="1">The sequence shown here is derived from an EMBL/GenBank/DDBJ whole genome shotgun (WGS) entry which is preliminary data.</text>
</comment>
<gene>
    <name evidence="1" type="ORF">VU00_10024</name>
</gene>
<dbReference type="EMBL" id="MTKR01000002">
    <property type="protein sequence ID" value="RWX50948.1"/>
    <property type="molecule type" value="Genomic_DNA"/>
</dbReference>
<proteinExistence type="predicted"/>
<reference evidence="1 2" key="1">
    <citation type="submission" date="2017-01" db="EMBL/GenBank/DDBJ databases">
        <title>The cable genome- insights into the physiology and evolution of filamentous bacteria capable of sulfide oxidation via long distance electron transfer.</title>
        <authorList>
            <person name="Schreiber L."/>
            <person name="Bjerg J.T."/>
            <person name="Boggild A."/>
            <person name="Van De Vossenberg J."/>
            <person name="Meysman F."/>
            <person name="Nielsen L.P."/>
            <person name="Schramm A."/>
            <person name="Kjeldsen K.U."/>
        </authorList>
    </citation>
    <scope>NUCLEOTIDE SEQUENCE [LARGE SCALE GENOMIC DNA]</scope>
    <source>
        <strain evidence="1">A3</strain>
    </source>
</reference>
<organism evidence="1 2">
    <name type="scientific">Candidatus Electrothrix marina</name>
    <dbReference type="NCBI Taxonomy" id="1859130"/>
    <lineage>
        <taxon>Bacteria</taxon>
        <taxon>Pseudomonadati</taxon>
        <taxon>Thermodesulfobacteriota</taxon>
        <taxon>Desulfobulbia</taxon>
        <taxon>Desulfobulbales</taxon>
        <taxon>Desulfobulbaceae</taxon>
        <taxon>Candidatus Electrothrix</taxon>
    </lineage>
</organism>
<accession>A0A3S3R571</accession>
<dbReference type="Proteomes" id="UP000287615">
    <property type="component" value="Unassembled WGS sequence"/>
</dbReference>
<protein>
    <submittedName>
        <fullName evidence="1">Magnesium transporter</fullName>
    </submittedName>
</protein>
<feature type="non-terminal residue" evidence="1">
    <location>
        <position position="51"/>
    </location>
</feature>
<evidence type="ECO:0000313" key="1">
    <source>
        <dbReference type="EMBL" id="RWX50948.1"/>
    </source>
</evidence>
<name>A0A3S3R571_9BACT</name>
<evidence type="ECO:0000313" key="2">
    <source>
        <dbReference type="Proteomes" id="UP000287615"/>
    </source>
</evidence>